<dbReference type="Proteomes" id="UP000317093">
    <property type="component" value="Chromosome"/>
</dbReference>
<dbReference type="KEGG" id="knv:Pan216_29640"/>
<feature type="region of interest" description="Disordered" evidence="1">
    <location>
        <begin position="335"/>
        <end position="460"/>
    </location>
</feature>
<feature type="compositionally biased region" description="Low complexity" evidence="1">
    <location>
        <begin position="349"/>
        <end position="360"/>
    </location>
</feature>
<feature type="compositionally biased region" description="Low complexity" evidence="1">
    <location>
        <begin position="404"/>
        <end position="424"/>
    </location>
</feature>
<feature type="region of interest" description="Disordered" evidence="1">
    <location>
        <begin position="105"/>
        <end position="148"/>
    </location>
</feature>
<evidence type="ECO:0000313" key="2">
    <source>
        <dbReference type="EMBL" id="QDU62098.1"/>
    </source>
</evidence>
<dbReference type="RefSeq" id="WP_145258600.1">
    <property type="nucleotide sequence ID" value="NZ_CP036279.1"/>
</dbReference>
<reference evidence="2 3" key="1">
    <citation type="submission" date="2019-02" db="EMBL/GenBank/DDBJ databases">
        <title>Deep-cultivation of Planctomycetes and their phenomic and genomic characterization uncovers novel biology.</title>
        <authorList>
            <person name="Wiegand S."/>
            <person name="Jogler M."/>
            <person name="Boedeker C."/>
            <person name="Pinto D."/>
            <person name="Vollmers J."/>
            <person name="Rivas-Marin E."/>
            <person name="Kohn T."/>
            <person name="Peeters S.H."/>
            <person name="Heuer A."/>
            <person name="Rast P."/>
            <person name="Oberbeckmann S."/>
            <person name="Bunk B."/>
            <person name="Jeske O."/>
            <person name="Meyerdierks A."/>
            <person name="Storesund J.E."/>
            <person name="Kallscheuer N."/>
            <person name="Luecker S."/>
            <person name="Lage O.M."/>
            <person name="Pohl T."/>
            <person name="Merkel B.J."/>
            <person name="Hornburger P."/>
            <person name="Mueller R.-W."/>
            <person name="Bruemmer F."/>
            <person name="Labrenz M."/>
            <person name="Spormann A.M."/>
            <person name="Op den Camp H."/>
            <person name="Overmann J."/>
            <person name="Amann R."/>
            <person name="Jetten M.S.M."/>
            <person name="Mascher T."/>
            <person name="Medema M.H."/>
            <person name="Devos D.P."/>
            <person name="Kaster A.-K."/>
            <person name="Ovreas L."/>
            <person name="Rohde M."/>
            <person name="Galperin M.Y."/>
            <person name="Jogler C."/>
        </authorList>
    </citation>
    <scope>NUCLEOTIDE SEQUENCE [LARGE SCALE GENOMIC DNA]</scope>
    <source>
        <strain evidence="2 3">Pan216</strain>
    </source>
</reference>
<proteinExistence type="predicted"/>
<accession>A0A518B547</accession>
<feature type="compositionally biased region" description="Basic and acidic residues" evidence="1">
    <location>
        <begin position="447"/>
        <end position="460"/>
    </location>
</feature>
<keyword evidence="3" id="KW-1185">Reference proteome</keyword>
<evidence type="ECO:0000256" key="1">
    <source>
        <dbReference type="SAM" id="MobiDB-lite"/>
    </source>
</evidence>
<sequence>MWHHSNNRTPPLTLILLVGLTITGCSTARRDTARVIHPIGPGSTPINPHVAILPQTAQHPSEVVAVNPQTGFESIHRESRGNVVPALNIPDPSSTGVQPVAAVEKSSTPAPLELKSAPSLRDVSARTPDKTMGVPQSRPTSAQPTPGIVSAKSERDIVFQEQTRFEEQQLTQVASAVPVTYDSGSSCPCNNQQPAMVGAPSYPAQPQPQPVYQQFANPAPAAVPQRVLPPANTVRATTPPAQAMTPGGYAGTGSSFVPAQGVADQQGMQPVPRHPVNPSSPVSDLSSLRLQPHVQQGGPAVNAGGLGSGFFSNEQLASFQLHPKTVALPIYGPDGAIAPPTSRPKTSQPRPLVAPPAEAVPAPPSISSRGQGLPKHATPVAAPTKPAEMPAIAHEPTLAPPRAPKVAAPLAPPVNNVAASEPPKGLAPPKPPKDLAVTPPAPAKTKPTAEEKPEEALIPKEVSKLVETWAKGIPDHKAPDRRAAN</sequence>
<protein>
    <submittedName>
        <fullName evidence="2">Uncharacterized protein</fullName>
    </submittedName>
</protein>
<dbReference type="EMBL" id="CP036279">
    <property type="protein sequence ID" value="QDU62098.1"/>
    <property type="molecule type" value="Genomic_DNA"/>
</dbReference>
<gene>
    <name evidence="2" type="ORF">Pan216_29640</name>
</gene>
<name>A0A518B547_9BACT</name>
<organism evidence="2 3">
    <name type="scientific">Kolteria novifilia</name>
    <dbReference type="NCBI Taxonomy" id="2527975"/>
    <lineage>
        <taxon>Bacteria</taxon>
        <taxon>Pseudomonadati</taxon>
        <taxon>Planctomycetota</taxon>
        <taxon>Planctomycetia</taxon>
        <taxon>Kolteriales</taxon>
        <taxon>Kolteriaceae</taxon>
        <taxon>Kolteria</taxon>
    </lineage>
</organism>
<evidence type="ECO:0000313" key="3">
    <source>
        <dbReference type="Proteomes" id="UP000317093"/>
    </source>
</evidence>
<dbReference type="AlphaFoldDB" id="A0A518B547"/>